<accession>A0AA48GY33</accession>
<dbReference type="AlphaFoldDB" id="A0AA48GY33"/>
<reference evidence="3" key="1">
    <citation type="journal article" date="2023" name="Int. J. Syst. Evol. Microbiol.">
        <title>Mesoterricola silvestris gen. nov., sp. nov., Mesoterricola sediminis sp. nov., Geothrix oryzae sp. nov., Geothrix edaphica sp. nov., Geothrix rubra sp. nov., and Geothrix limicola sp. nov., six novel members of Acidobacteriota isolated from soils.</title>
        <authorList>
            <person name="Itoh H."/>
            <person name="Sugisawa Y."/>
            <person name="Mise K."/>
            <person name="Xu Z."/>
            <person name="Kuniyasu M."/>
            <person name="Ushijima N."/>
            <person name="Kawano K."/>
            <person name="Kobayashi E."/>
            <person name="Shiratori Y."/>
            <person name="Masuda Y."/>
            <person name="Senoo K."/>
        </authorList>
    </citation>
    <scope>NUCLEOTIDE SEQUENCE [LARGE SCALE GENOMIC DNA]</scope>
    <source>
        <strain evidence="3">W79</strain>
    </source>
</reference>
<keyword evidence="3" id="KW-1185">Reference proteome</keyword>
<feature type="domain" description="Tetrapyrrole biosynthesis uroporphyrinogen III synthase" evidence="1">
    <location>
        <begin position="12"/>
        <end position="163"/>
    </location>
</feature>
<dbReference type="SUPFAM" id="SSF69618">
    <property type="entry name" value="HemD-like"/>
    <property type="match status" value="1"/>
</dbReference>
<proteinExistence type="predicted"/>
<protein>
    <recommendedName>
        <fullName evidence="1">Tetrapyrrole biosynthesis uroporphyrinogen III synthase domain-containing protein</fullName>
    </recommendedName>
</protein>
<sequence length="211" mass="22428">MKRVGLARAQEDAMSRAVAAAGWEPVPYHVTAMEATGAPAPHPRPDGVIVLSPTAARLARIPPGVPCLAQGAATARALEGREVLTSALPQAEGLVQLLKDRFPGGGTFLLARAERSREHLEDALRGTVWSVLPWITHREVPLDPPPAPPALDAVLALSPLQAEVLGPLSGDRLRLAWGERTDRAFAQVGYPSHGWCVPQLPALQQLLSSRG</sequence>
<dbReference type="Gene3D" id="3.40.50.10090">
    <property type="match status" value="1"/>
</dbReference>
<evidence type="ECO:0000259" key="1">
    <source>
        <dbReference type="Pfam" id="PF02602"/>
    </source>
</evidence>
<organism evidence="2 3">
    <name type="scientific">Mesoterricola silvestris</name>
    <dbReference type="NCBI Taxonomy" id="2927979"/>
    <lineage>
        <taxon>Bacteria</taxon>
        <taxon>Pseudomonadati</taxon>
        <taxon>Acidobacteriota</taxon>
        <taxon>Holophagae</taxon>
        <taxon>Holophagales</taxon>
        <taxon>Holophagaceae</taxon>
        <taxon>Mesoterricola</taxon>
    </lineage>
</organism>
<dbReference type="EMBL" id="AP027080">
    <property type="protein sequence ID" value="BDU73996.1"/>
    <property type="molecule type" value="Genomic_DNA"/>
</dbReference>
<dbReference type="InterPro" id="IPR003754">
    <property type="entry name" value="4pyrrol_synth_uPrphyn_synth"/>
</dbReference>
<dbReference type="GO" id="GO:0033014">
    <property type="term" value="P:tetrapyrrole biosynthetic process"/>
    <property type="evidence" value="ECO:0007669"/>
    <property type="project" value="InterPro"/>
</dbReference>
<dbReference type="Pfam" id="PF02602">
    <property type="entry name" value="HEM4"/>
    <property type="match status" value="1"/>
</dbReference>
<dbReference type="KEGG" id="msil:METEAL_31700"/>
<gene>
    <name evidence="2" type="ORF">METEAL_31700</name>
</gene>
<dbReference type="InterPro" id="IPR036108">
    <property type="entry name" value="4pyrrol_syn_uPrphyn_synt_sf"/>
</dbReference>
<dbReference type="GO" id="GO:0004852">
    <property type="term" value="F:uroporphyrinogen-III synthase activity"/>
    <property type="evidence" value="ECO:0007669"/>
    <property type="project" value="InterPro"/>
</dbReference>
<evidence type="ECO:0000313" key="2">
    <source>
        <dbReference type="EMBL" id="BDU73996.1"/>
    </source>
</evidence>
<dbReference type="Proteomes" id="UP001238179">
    <property type="component" value="Chromosome"/>
</dbReference>
<evidence type="ECO:0000313" key="3">
    <source>
        <dbReference type="Proteomes" id="UP001238179"/>
    </source>
</evidence>
<name>A0AA48GY33_9BACT</name>